<feature type="compositionally biased region" description="Polar residues" evidence="2">
    <location>
        <begin position="463"/>
        <end position="476"/>
    </location>
</feature>
<evidence type="ECO:0000259" key="5">
    <source>
        <dbReference type="Pfam" id="PF24953"/>
    </source>
</evidence>
<evidence type="ECO:0000259" key="4">
    <source>
        <dbReference type="Pfam" id="PF24952"/>
    </source>
</evidence>
<dbReference type="VEuPathDB" id="TriTrypDB:TcIL3000_10_10400"/>
<proteinExistence type="predicted"/>
<feature type="compositionally biased region" description="Basic and acidic residues" evidence="2">
    <location>
        <begin position="537"/>
        <end position="560"/>
    </location>
</feature>
<dbReference type="PANTHER" id="PTHR42262">
    <property type="entry name" value="PDZ DOMAIN-CONTAINING PROTEIN-RELATED"/>
    <property type="match status" value="1"/>
</dbReference>
<feature type="domain" description="DUF7762" evidence="5">
    <location>
        <begin position="354"/>
        <end position="452"/>
    </location>
</feature>
<feature type="domain" description="DUF7759" evidence="3">
    <location>
        <begin position="592"/>
        <end position="701"/>
    </location>
</feature>
<dbReference type="Pfam" id="PF24952">
    <property type="entry name" value="DUF7761"/>
    <property type="match status" value="1"/>
</dbReference>
<feature type="domain" description="DUF7761" evidence="4">
    <location>
        <begin position="243"/>
        <end position="343"/>
    </location>
</feature>
<keyword evidence="1" id="KW-0175">Coiled coil</keyword>
<organism evidence="6">
    <name type="scientific">Trypanosoma congolense (strain IL3000)</name>
    <dbReference type="NCBI Taxonomy" id="1068625"/>
    <lineage>
        <taxon>Eukaryota</taxon>
        <taxon>Discoba</taxon>
        <taxon>Euglenozoa</taxon>
        <taxon>Kinetoplastea</taxon>
        <taxon>Metakinetoplastina</taxon>
        <taxon>Trypanosomatida</taxon>
        <taxon>Trypanosomatidae</taxon>
        <taxon>Trypanosoma</taxon>
        <taxon>Nannomonas</taxon>
    </lineage>
</organism>
<dbReference type="PANTHER" id="PTHR42262:SF2">
    <property type="entry name" value="PDZ DOMAIN-CONTAINING PROTEIN"/>
    <property type="match status" value="1"/>
</dbReference>
<protein>
    <submittedName>
        <fullName evidence="6">Uncharacterized protein</fullName>
    </submittedName>
</protein>
<evidence type="ECO:0000313" key="6">
    <source>
        <dbReference type="EMBL" id="CCC94261.1"/>
    </source>
</evidence>
<dbReference type="InterPro" id="IPR056663">
    <property type="entry name" value="DUF7761"/>
</dbReference>
<dbReference type="Pfam" id="PF24953">
    <property type="entry name" value="DUF7762"/>
    <property type="match status" value="1"/>
</dbReference>
<dbReference type="Pfam" id="PF24945">
    <property type="entry name" value="DUF7759"/>
    <property type="match status" value="1"/>
</dbReference>
<feature type="coiled-coil region" evidence="1">
    <location>
        <begin position="152"/>
        <end position="179"/>
    </location>
</feature>
<feature type="region of interest" description="Disordered" evidence="2">
    <location>
        <begin position="463"/>
        <end position="573"/>
    </location>
</feature>
<evidence type="ECO:0000259" key="3">
    <source>
        <dbReference type="Pfam" id="PF24945"/>
    </source>
</evidence>
<reference evidence="6" key="1">
    <citation type="journal article" date="2012" name="Proc. Natl. Acad. Sci. U.S.A.">
        <title>Antigenic diversity is generated by distinct evolutionary mechanisms in African trypanosome species.</title>
        <authorList>
            <person name="Jackson A.P."/>
            <person name="Berry A."/>
            <person name="Aslett M."/>
            <person name="Allison H.C."/>
            <person name="Burton P."/>
            <person name="Vavrova-Anderson J."/>
            <person name="Brown R."/>
            <person name="Browne H."/>
            <person name="Corton N."/>
            <person name="Hauser H."/>
            <person name="Gamble J."/>
            <person name="Gilderthorp R."/>
            <person name="Marcello L."/>
            <person name="McQuillan J."/>
            <person name="Otto T.D."/>
            <person name="Quail M.A."/>
            <person name="Sanders M.J."/>
            <person name="van Tonder A."/>
            <person name="Ginger M.L."/>
            <person name="Field M.C."/>
            <person name="Barry J.D."/>
            <person name="Hertz-Fowler C."/>
            <person name="Berriman M."/>
        </authorList>
    </citation>
    <scope>NUCLEOTIDE SEQUENCE</scope>
    <source>
        <strain evidence="6">IL3000</strain>
    </source>
</reference>
<gene>
    <name evidence="6" type="ORF">TCIL3000_10_10400</name>
</gene>
<dbReference type="InterPro" id="IPR056661">
    <property type="entry name" value="DUF7759"/>
</dbReference>
<name>G0UXZ4_TRYCI</name>
<dbReference type="EMBL" id="HE575323">
    <property type="protein sequence ID" value="CCC94261.1"/>
    <property type="molecule type" value="Genomic_DNA"/>
</dbReference>
<dbReference type="InterPro" id="IPR056664">
    <property type="entry name" value="DUF7762"/>
</dbReference>
<accession>G0UXZ4</accession>
<sequence length="703" mass="77183">MGRNKSNPPPYTGIMEDGLNTLQRLQQWSAAAGLLYAPNSPVNSPPSANEPHALSVARRIAIVMGRLNELCRREAEVLLTPRLALLELADIIRQGLVSFHGADAGGQRSNAEALATYVAHRTAPQSGIIEGLHTITWVSVKLRVELFAEQLRRHLQGELEMANNDGNRAEEQLSALRTTQTLFSDFESLYDDLLVTFPCVHLMNTAPEVGEQLMPVLTKQFYQLAEWVGLVEVSNSLPPITETQVQSIDTESFSFVMHRKNLSSPWGLVFNECGRIVGIDPSLRGASPAGEELHRLLRSSAKGAAIVAVNTKTVQRAPPSDPGKVLGAIQEAMKTSKRVSVKVAKDIFRHPHVQQLAFFMPNQGGEGSSGQRATLVLHRYDRRTSWGYELDESLIIKKISKRELSEGARNFFSEYGGRISLMSVNGVEVTTVVQADALCADTETVVLSFVVITPALVRQRASRLSKQTTSVTLSHQQIEEAQETPLITEAKATPAPRKSSKKANEDSPGEETLDKGAAGPVAESEADLVENAARSTLTDEKDVDANEDGNARSEPERGEEPDAEEHEETYVRGEQAQDALARAEAALDGEGSGPLVFPNSVAIDLLTPSEMVIRRPSTDNRWGLVLNKIGTASGDALRVLELPELPSQQTTSRRHPFYKIFKHPPVPTEWRIESVNNIPVTKAADILEIMRKSLKLSIKFFRM</sequence>
<evidence type="ECO:0000256" key="2">
    <source>
        <dbReference type="SAM" id="MobiDB-lite"/>
    </source>
</evidence>
<evidence type="ECO:0000256" key="1">
    <source>
        <dbReference type="SAM" id="Coils"/>
    </source>
</evidence>
<dbReference type="AlphaFoldDB" id="G0UXZ4"/>